<dbReference type="AlphaFoldDB" id="A0A7X2P6W6"/>
<keyword evidence="4" id="KW-0904">Protein phosphatase</keyword>
<keyword evidence="9" id="KW-1185">Reference proteome</keyword>
<reference evidence="8 9" key="1">
    <citation type="submission" date="2019-08" db="EMBL/GenBank/DDBJ databases">
        <title>In-depth cultivation of the pig gut microbiome towards novel bacterial diversity and tailored functional studies.</title>
        <authorList>
            <person name="Wylensek D."/>
            <person name="Hitch T.C.A."/>
            <person name="Clavel T."/>
        </authorList>
    </citation>
    <scope>NUCLEOTIDE SEQUENCE [LARGE SCALE GENOMIC DNA]</scope>
    <source>
        <strain evidence="8 9">Oil+RF-744-WCA-WT-13</strain>
    </source>
</reference>
<dbReference type="Gene3D" id="3.40.50.2300">
    <property type="match status" value="1"/>
</dbReference>
<dbReference type="PANTHER" id="PTHR11717:SF7">
    <property type="entry name" value="LOW MOLECULAR WEIGHT PHOSPHOTYROSINE PROTEIN PHOSPHATASE"/>
    <property type="match status" value="1"/>
</dbReference>
<gene>
    <name evidence="8" type="ORF">FYJ60_03215</name>
</gene>
<evidence type="ECO:0000259" key="7">
    <source>
        <dbReference type="SMART" id="SM00226"/>
    </source>
</evidence>
<evidence type="ECO:0000313" key="8">
    <source>
        <dbReference type="EMBL" id="MST81327.1"/>
    </source>
</evidence>
<comment type="similarity">
    <text evidence="1">Belongs to the low molecular weight phosphotyrosine protein phosphatase family.</text>
</comment>
<sequence length="151" mass="17437">MIKILFVCHGNICRSVSAQYILQGMVDSKGCGEKFFIDSAATSMEEIGNPVYPPMRKTLEKHGIPIGDHRARQLKKKDYGNFDLFLGMDEENMYYMNRILGGDPEEKIHCLMEYTDKPTAKIEDPWYTRNFEKAYQDICRGCQGLLERIIL</sequence>
<dbReference type="EC" id="3.1.3.48" evidence="2"/>
<dbReference type="CDD" id="cd16343">
    <property type="entry name" value="LMWPTP"/>
    <property type="match status" value="1"/>
</dbReference>
<evidence type="ECO:0000256" key="5">
    <source>
        <dbReference type="ARBA" id="ARBA00051722"/>
    </source>
</evidence>
<comment type="catalytic activity">
    <reaction evidence="5">
        <text>O-phospho-L-tyrosyl-[protein] + H2O = L-tyrosyl-[protein] + phosphate</text>
        <dbReference type="Rhea" id="RHEA:10684"/>
        <dbReference type="Rhea" id="RHEA-COMP:10136"/>
        <dbReference type="Rhea" id="RHEA-COMP:20101"/>
        <dbReference type="ChEBI" id="CHEBI:15377"/>
        <dbReference type="ChEBI" id="CHEBI:43474"/>
        <dbReference type="ChEBI" id="CHEBI:46858"/>
        <dbReference type="ChEBI" id="CHEBI:61978"/>
        <dbReference type="EC" id="3.1.3.48"/>
    </reaction>
</comment>
<feature type="domain" description="Phosphotyrosine protein phosphatase I" evidence="7">
    <location>
        <begin position="2"/>
        <end position="148"/>
    </location>
</feature>
<dbReference type="InterPro" id="IPR050438">
    <property type="entry name" value="LMW_PTPase"/>
</dbReference>
<accession>A0A7X2P6W6</accession>
<evidence type="ECO:0000256" key="4">
    <source>
        <dbReference type="ARBA" id="ARBA00022912"/>
    </source>
</evidence>
<evidence type="ECO:0000313" key="9">
    <source>
        <dbReference type="Proteomes" id="UP000466864"/>
    </source>
</evidence>
<evidence type="ECO:0000256" key="6">
    <source>
        <dbReference type="PIRSR" id="PIRSR617867-1"/>
    </source>
</evidence>
<dbReference type="RefSeq" id="WP_154457145.1">
    <property type="nucleotide sequence ID" value="NZ_VUMV01000002.1"/>
</dbReference>
<evidence type="ECO:0000256" key="1">
    <source>
        <dbReference type="ARBA" id="ARBA00011063"/>
    </source>
</evidence>
<feature type="active site" description="Nucleophile" evidence="6">
    <location>
        <position position="8"/>
    </location>
</feature>
<dbReference type="Proteomes" id="UP000466864">
    <property type="component" value="Unassembled WGS sequence"/>
</dbReference>
<dbReference type="PANTHER" id="PTHR11717">
    <property type="entry name" value="LOW MOLECULAR WEIGHT PROTEIN TYROSINE PHOSPHATASE"/>
    <property type="match status" value="1"/>
</dbReference>
<dbReference type="InterPro" id="IPR023485">
    <property type="entry name" value="Ptyr_pPase"/>
</dbReference>
<feature type="active site" evidence="6">
    <location>
        <position position="14"/>
    </location>
</feature>
<protein>
    <recommendedName>
        <fullName evidence="2">protein-tyrosine-phosphatase</fullName>
        <ecNumber evidence="2">3.1.3.48</ecNumber>
    </recommendedName>
</protein>
<dbReference type="Pfam" id="PF01451">
    <property type="entry name" value="LMWPc"/>
    <property type="match status" value="1"/>
</dbReference>
<proteinExistence type="inferred from homology"/>
<dbReference type="SMART" id="SM00226">
    <property type="entry name" value="LMWPc"/>
    <property type="match status" value="1"/>
</dbReference>
<name>A0A7X2P6W6_9FIRM</name>
<organism evidence="8 9">
    <name type="scientific">Bilifractor porci</name>
    <dbReference type="NCBI Taxonomy" id="2606636"/>
    <lineage>
        <taxon>Bacteria</taxon>
        <taxon>Bacillati</taxon>
        <taxon>Bacillota</taxon>
        <taxon>Clostridia</taxon>
        <taxon>Lachnospirales</taxon>
        <taxon>Lachnospiraceae</taxon>
        <taxon>Bilifractor</taxon>
    </lineage>
</organism>
<evidence type="ECO:0000256" key="3">
    <source>
        <dbReference type="ARBA" id="ARBA00022801"/>
    </source>
</evidence>
<evidence type="ECO:0000256" key="2">
    <source>
        <dbReference type="ARBA" id="ARBA00013064"/>
    </source>
</evidence>
<feature type="active site" description="Proton donor" evidence="6">
    <location>
        <position position="124"/>
    </location>
</feature>
<dbReference type="InterPro" id="IPR036196">
    <property type="entry name" value="Ptyr_pPase_sf"/>
</dbReference>
<keyword evidence="3" id="KW-0378">Hydrolase</keyword>
<dbReference type="GO" id="GO:0004725">
    <property type="term" value="F:protein tyrosine phosphatase activity"/>
    <property type="evidence" value="ECO:0007669"/>
    <property type="project" value="UniProtKB-EC"/>
</dbReference>
<dbReference type="PRINTS" id="PR00719">
    <property type="entry name" value="LMWPTPASE"/>
</dbReference>
<dbReference type="SUPFAM" id="SSF52788">
    <property type="entry name" value="Phosphotyrosine protein phosphatases I"/>
    <property type="match status" value="1"/>
</dbReference>
<dbReference type="EMBL" id="VUMV01000002">
    <property type="protein sequence ID" value="MST81327.1"/>
    <property type="molecule type" value="Genomic_DNA"/>
</dbReference>
<comment type="caution">
    <text evidence="8">The sequence shown here is derived from an EMBL/GenBank/DDBJ whole genome shotgun (WGS) entry which is preliminary data.</text>
</comment>
<dbReference type="InterPro" id="IPR017867">
    <property type="entry name" value="Tyr_phospatase_low_mol_wt"/>
</dbReference>